<feature type="region of interest" description="Disordered" evidence="1">
    <location>
        <begin position="1"/>
        <end position="20"/>
    </location>
</feature>
<reference evidence="3" key="1">
    <citation type="submission" date="2019-09" db="EMBL/GenBank/DDBJ databases">
        <title>Draft genome information of white flower Hibiscus syriacus.</title>
        <authorList>
            <person name="Kim Y.-M."/>
        </authorList>
    </citation>
    <scope>NUCLEOTIDE SEQUENCE [LARGE SCALE GENOMIC DNA]</scope>
    <source>
        <strain evidence="3">YM2019G1</strain>
    </source>
</reference>
<evidence type="ECO:0000313" key="3">
    <source>
        <dbReference type="EMBL" id="KAE8705243.1"/>
    </source>
</evidence>
<dbReference type="Gene3D" id="3.20.20.100">
    <property type="entry name" value="NADP-dependent oxidoreductase domain"/>
    <property type="match status" value="2"/>
</dbReference>
<comment type="caution">
    <text evidence="3">The sequence shown here is derived from an EMBL/GenBank/DDBJ whole genome shotgun (WGS) entry which is preliminary data.</text>
</comment>
<evidence type="ECO:0000313" key="4">
    <source>
        <dbReference type="Proteomes" id="UP000436088"/>
    </source>
</evidence>
<dbReference type="Proteomes" id="UP000436088">
    <property type="component" value="Unassembled WGS sequence"/>
</dbReference>
<accession>A0A6A3AN21</accession>
<protein>
    <submittedName>
        <fullName evidence="3">Ccr4-not transcription complex</fullName>
    </submittedName>
</protein>
<gene>
    <name evidence="3" type="ORF">F3Y22_tig00110429pilonHSYRG00336</name>
</gene>
<evidence type="ECO:0000259" key="2">
    <source>
        <dbReference type="Pfam" id="PF00248"/>
    </source>
</evidence>
<dbReference type="InterPro" id="IPR036812">
    <property type="entry name" value="NAD(P)_OxRdtase_dom_sf"/>
</dbReference>
<dbReference type="AlphaFoldDB" id="A0A6A3AN21"/>
<dbReference type="PRINTS" id="PR00069">
    <property type="entry name" value="ALDKETRDTASE"/>
</dbReference>
<name>A0A6A3AN21_HIBSY</name>
<evidence type="ECO:0000256" key="1">
    <source>
        <dbReference type="SAM" id="MobiDB-lite"/>
    </source>
</evidence>
<dbReference type="GO" id="GO:0016491">
    <property type="term" value="F:oxidoreductase activity"/>
    <property type="evidence" value="ECO:0007669"/>
    <property type="project" value="InterPro"/>
</dbReference>
<dbReference type="EMBL" id="VEPZ02000982">
    <property type="protein sequence ID" value="KAE8705243.1"/>
    <property type="molecule type" value="Genomic_DNA"/>
</dbReference>
<proteinExistence type="predicted"/>
<sequence length="223" mass="25335">MRQRTPCMGGEIYSSDNDNDNDRTEKAIHLALKMGYGHFDTVKIYGSEPAVGNALRKAIEDDKIIPREDVFLTSKLWSADHHDPVSALKHTLRRVGMEYIDMYLVHWPVKLKPWACDAVPKCIDVSNFSTNNIQNLLDFASVPPAVNQVEMHPMWSKGGLGKAAGSTTSMMKENMASLDLKLDDDDLIEIDKLEERKIMRADFLVNDTTSPYRSLEDLWDYEI</sequence>
<dbReference type="Pfam" id="PF00248">
    <property type="entry name" value="Aldo_ket_red"/>
    <property type="match status" value="1"/>
</dbReference>
<dbReference type="SUPFAM" id="SSF51430">
    <property type="entry name" value="NAD(P)-linked oxidoreductase"/>
    <property type="match status" value="1"/>
</dbReference>
<dbReference type="InterPro" id="IPR023210">
    <property type="entry name" value="NADP_OxRdtase_dom"/>
</dbReference>
<feature type="domain" description="NADP-dependent oxidoreductase" evidence="2">
    <location>
        <begin position="15"/>
        <end position="154"/>
    </location>
</feature>
<organism evidence="3 4">
    <name type="scientific">Hibiscus syriacus</name>
    <name type="common">Rose of Sharon</name>
    <dbReference type="NCBI Taxonomy" id="106335"/>
    <lineage>
        <taxon>Eukaryota</taxon>
        <taxon>Viridiplantae</taxon>
        <taxon>Streptophyta</taxon>
        <taxon>Embryophyta</taxon>
        <taxon>Tracheophyta</taxon>
        <taxon>Spermatophyta</taxon>
        <taxon>Magnoliopsida</taxon>
        <taxon>eudicotyledons</taxon>
        <taxon>Gunneridae</taxon>
        <taxon>Pentapetalae</taxon>
        <taxon>rosids</taxon>
        <taxon>malvids</taxon>
        <taxon>Malvales</taxon>
        <taxon>Malvaceae</taxon>
        <taxon>Malvoideae</taxon>
        <taxon>Hibiscus</taxon>
    </lineage>
</organism>
<dbReference type="InterPro" id="IPR020471">
    <property type="entry name" value="AKR"/>
</dbReference>
<dbReference type="PANTHER" id="PTHR11732">
    <property type="entry name" value="ALDO/KETO REDUCTASE"/>
    <property type="match status" value="1"/>
</dbReference>
<keyword evidence="4" id="KW-1185">Reference proteome</keyword>